<dbReference type="OrthoDB" id="10495233at2759"/>
<keyword evidence="2" id="KW-1185">Reference proteome</keyword>
<evidence type="ECO:0000313" key="2">
    <source>
        <dbReference type="Proteomes" id="UP000886595"/>
    </source>
</evidence>
<comment type="caution">
    <text evidence="1">The sequence shown here is derived from an EMBL/GenBank/DDBJ whole genome shotgun (WGS) entry which is preliminary data.</text>
</comment>
<organism evidence="1 2">
    <name type="scientific">Brassica carinata</name>
    <name type="common">Ethiopian mustard</name>
    <name type="synonym">Abyssinian cabbage</name>
    <dbReference type="NCBI Taxonomy" id="52824"/>
    <lineage>
        <taxon>Eukaryota</taxon>
        <taxon>Viridiplantae</taxon>
        <taxon>Streptophyta</taxon>
        <taxon>Embryophyta</taxon>
        <taxon>Tracheophyta</taxon>
        <taxon>Spermatophyta</taxon>
        <taxon>Magnoliopsida</taxon>
        <taxon>eudicotyledons</taxon>
        <taxon>Gunneridae</taxon>
        <taxon>Pentapetalae</taxon>
        <taxon>rosids</taxon>
        <taxon>malvids</taxon>
        <taxon>Brassicales</taxon>
        <taxon>Brassicaceae</taxon>
        <taxon>Brassiceae</taxon>
        <taxon>Brassica</taxon>
    </lineage>
</organism>
<dbReference type="Proteomes" id="UP000886595">
    <property type="component" value="Unassembled WGS sequence"/>
</dbReference>
<gene>
    <name evidence="1" type="ORF">Bca52824_079363</name>
</gene>
<dbReference type="EMBL" id="JAAMPC010000015">
    <property type="protein sequence ID" value="KAG2260069.1"/>
    <property type="molecule type" value="Genomic_DNA"/>
</dbReference>
<name>A0A8X7U017_BRACI</name>
<protein>
    <recommendedName>
        <fullName evidence="3">NYN domain-containing protein</fullName>
    </recommendedName>
</protein>
<accession>A0A8X7U017</accession>
<reference evidence="1 2" key="1">
    <citation type="submission" date="2020-02" db="EMBL/GenBank/DDBJ databases">
        <authorList>
            <person name="Ma Q."/>
            <person name="Huang Y."/>
            <person name="Song X."/>
            <person name="Pei D."/>
        </authorList>
    </citation>
    <scope>NUCLEOTIDE SEQUENCE [LARGE SCALE GENOMIC DNA]</scope>
    <source>
        <strain evidence="1">Sxm20200214</strain>
        <tissue evidence="1">Leaf</tissue>
    </source>
</reference>
<sequence length="99" mass="11176">MDQEQQKNRESKIFVWWDIQSCVVPSGYDALRVSRAIKAAMNNLGFLATGIRFLPVDLEVDICNQHMIYSSIKRKISHPFSLPPGSVVVVISCDRVCAH</sequence>
<dbReference type="AlphaFoldDB" id="A0A8X7U017"/>
<evidence type="ECO:0008006" key="3">
    <source>
        <dbReference type="Google" id="ProtNLM"/>
    </source>
</evidence>
<evidence type="ECO:0000313" key="1">
    <source>
        <dbReference type="EMBL" id="KAG2260069.1"/>
    </source>
</evidence>
<proteinExistence type="predicted"/>